<name>A0A4P7QFG7_9CORY</name>
<evidence type="ECO:0000313" key="1">
    <source>
        <dbReference type="EMBL" id="QCB28269.1"/>
    </source>
</evidence>
<dbReference type="AlphaFoldDB" id="A0A4P7QFG7"/>
<sequence>MPGISIAEAADIVMGETGHLPHLPQLPERGLGSDAIGRTAGLIKAVNVDRGPRSWQMTARPQLLTRRTWDRMERDLDEIAEVWGENVPLVKVQLVGPWSLAAAVELSNGHRVITDRGARNDLYEALLDAADSHRAEISRRFNADTVLQLDEPLAADILGGRLEGTTYFDDIPAVAAEVMHGALERFEADYLNLTGQDPDWEVARSAQTVIVDWDGVQTPRHVDGLGHHLDAGRRVGLAIKPAPPRDTAIAIAQYADLLGLNRDYLVISMDVIPRPLSATPAADYAFAAETAGMLERDAGDL</sequence>
<dbReference type="InterPro" id="IPR038071">
    <property type="entry name" value="UROD/MetE-like_sf"/>
</dbReference>
<organism evidence="1 2">
    <name type="scientific">Corynebacterium endometrii</name>
    <dbReference type="NCBI Taxonomy" id="2488819"/>
    <lineage>
        <taxon>Bacteria</taxon>
        <taxon>Bacillati</taxon>
        <taxon>Actinomycetota</taxon>
        <taxon>Actinomycetes</taxon>
        <taxon>Mycobacteriales</taxon>
        <taxon>Corynebacteriaceae</taxon>
        <taxon>Corynebacterium</taxon>
    </lineage>
</organism>
<evidence type="ECO:0008006" key="3">
    <source>
        <dbReference type="Google" id="ProtNLM"/>
    </source>
</evidence>
<proteinExistence type="predicted"/>
<reference evidence="1 2" key="1">
    <citation type="submission" date="2019-04" db="EMBL/GenBank/DDBJ databases">
        <title>Corynebacterium endometrii sp. nov., isolated from the uterus of a cow with endometritis.</title>
        <authorList>
            <person name="Ballas P."/>
            <person name="Ruckert C."/>
            <person name="Wagener K."/>
            <person name="Drillich M."/>
            <person name="Kaempfer P."/>
            <person name="Busse H.-J."/>
            <person name="Ehling-Schulz M."/>
        </authorList>
    </citation>
    <scope>NUCLEOTIDE SEQUENCE [LARGE SCALE GENOMIC DNA]</scope>
    <source>
        <strain evidence="1 2">LMM-1653</strain>
    </source>
</reference>
<evidence type="ECO:0000313" key="2">
    <source>
        <dbReference type="Proteomes" id="UP000296352"/>
    </source>
</evidence>
<gene>
    <name evidence="1" type="ORF">CENDO_04900</name>
</gene>
<dbReference type="Proteomes" id="UP000296352">
    <property type="component" value="Chromosome"/>
</dbReference>
<dbReference type="KEGG" id="cee:CENDO_04900"/>
<keyword evidence="2" id="KW-1185">Reference proteome</keyword>
<dbReference type="EMBL" id="CP039247">
    <property type="protein sequence ID" value="QCB28269.1"/>
    <property type="molecule type" value="Genomic_DNA"/>
</dbReference>
<accession>A0A4P7QFG7</accession>
<dbReference type="SUPFAM" id="SSF51726">
    <property type="entry name" value="UROD/MetE-like"/>
    <property type="match status" value="1"/>
</dbReference>
<protein>
    <recommendedName>
        <fullName evidence="3">Methionine synthase</fullName>
    </recommendedName>
</protein>